<feature type="compositionally biased region" description="Polar residues" evidence="1">
    <location>
        <begin position="84"/>
        <end position="97"/>
    </location>
</feature>
<feature type="region of interest" description="Disordered" evidence="1">
    <location>
        <begin position="37"/>
        <end position="97"/>
    </location>
</feature>
<dbReference type="EMBL" id="JANBOH010000105">
    <property type="protein sequence ID" value="KAJ1645463.1"/>
    <property type="molecule type" value="Genomic_DNA"/>
</dbReference>
<evidence type="ECO:0000256" key="1">
    <source>
        <dbReference type="SAM" id="MobiDB-lite"/>
    </source>
</evidence>
<evidence type="ECO:0000313" key="3">
    <source>
        <dbReference type="Proteomes" id="UP001145021"/>
    </source>
</evidence>
<comment type="caution">
    <text evidence="2">The sequence shown here is derived from an EMBL/GenBank/DDBJ whole genome shotgun (WGS) entry which is preliminary data.</text>
</comment>
<feature type="compositionally biased region" description="Polar residues" evidence="1">
    <location>
        <begin position="13"/>
        <end position="23"/>
    </location>
</feature>
<organism evidence="2 3">
    <name type="scientific">Coemansia asiatica</name>
    <dbReference type="NCBI Taxonomy" id="1052880"/>
    <lineage>
        <taxon>Eukaryota</taxon>
        <taxon>Fungi</taxon>
        <taxon>Fungi incertae sedis</taxon>
        <taxon>Zoopagomycota</taxon>
        <taxon>Kickxellomycotina</taxon>
        <taxon>Kickxellomycetes</taxon>
        <taxon>Kickxellales</taxon>
        <taxon>Kickxellaceae</taxon>
        <taxon>Coemansia</taxon>
    </lineage>
</organism>
<protein>
    <submittedName>
        <fullName evidence="2">Uncharacterized protein</fullName>
    </submittedName>
</protein>
<dbReference type="Proteomes" id="UP001145021">
    <property type="component" value="Unassembled WGS sequence"/>
</dbReference>
<gene>
    <name evidence="2" type="ORF">LPJ64_002970</name>
</gene>
<dbReference type="AlphaFoldDB" id="A0A9W7XIQ4"/>
<reference evidence="2" key="1">
    <citation type="submission" date="2022-07" db="EMBL/GenBank/DDBJ databases">
        <title>Phylogenomic reconstructions and comparative analyses of Kickxellomycotina fungi.</title>
        <authorList>
            <person name="Reynolds N.K."/>
            <person name="Stajich J.E."/>
            <person name="Barry K."/>
            <person name="Grigoriev I.V."/>
            <person name="Crous P."/>
            <person name="Smith M.E."/>
        </authorList>
    </citation>
    <scope>NUCLEOTIDE SEQUENCE</scope>
    <source>
        <strain evidence="2">NBRC 105413</strain>
    </source>
</reference>
<sequence length="199" mass="21650">MGRTGQKLRANPPGSSLSQNIASSRSHPYALSLNPHSRAKADAANASTGSRQTPQGSGGLFLSSSALTSPSISETTTPTINSSADFGNSASTTVDNKPTNCIMDDDWSPFNDPNIKQSIAQSFSQKPQPSLFDRSESMSAYTPMYTPMYPTGYSSQQHIVNPNLYTRTTYEGYSFPQEQITVRILDIDSGEYLCQFPQR</sequence>
<proteinExistence type="predicted"/>
<name>A0A9W7XIQ4_9FUNG</name>
<evidence type="ECO:0000313" key="2">
    <source>
        <dbReference type="EMBL" id="KAJ1645463.1"/>
    </source>
</evidence>
<feature type="region of interest" description="Disordered" evidence="1">
    <location>
        <begin position="1"/>
        <end position="23"/>
    </location>
</feature>
<accession>A0A9W7XIQ4</accession>
<feature type="compositionally biased region" description="Polar residues" evidence="1">
    <location>
        <begin position="45"/>
        <end position="55"/>
    </location>
</feature>
<feature type="compositionally biased region" description="Low complexity" evidence="1">
    <location>
        <begin position="60"/>
        <end position="83"/>
    </location>
</feature>
<keyword evidence="3" id="KW-1185">Reference proteome</keyword>